<feature type="region of interest" description="Disordered" evidence="10">
    <location>
        <begin position="633"/>
        <end position="667"/>
    </location>
</feature>
<feature type="compositionally biased region" description="Low complexity" evidence="10">
    <location>
        <begin position="203"/>
        <end position="228"/>
    </location>
</feature>
<evidence type="ECO:0000313" key="12">
    <source>
        <dbReference type="EMBL" id="KAL2716341.1"/>
    </source>
</evidence>
<dbReference type="FunFam" id="3.30.160.60:FF:000145">
    <property type="entry name" value="Zinc finger protein 574"/>
    <property type="match status" value="1"/>
</dbReference>
<feature type="compositionally biased region" description="Polar residues" evidence="10">
    <location>
        <begin position="142"/>
        <end position="167"/>
    </location>
</feature>
<dbReference type="GO" id="GO:0005634">
    <property type="term" value="C:nucleus"/>
    <property type="evidence" value="ECO:0007669"/>
    <property type="project" value="UniProtKB-SubCell"/>
</dbReference>
<evidence type="ECO:0000256" key="9">
    <source>
        <dbReference type="PROSITE-ProRule" id="PRU00042"/>
    </source>
</evidence>
<comment type="caution">
    <text evidence="12">The sequence shown here is derived from an EMBL/GenBank/DDBJ whole genome shotgun (WGS) entry which is preliminary data.</text>
</comment>
<evidence type="ECO:0000259" key="11">
    <source>
        <dbReference type="PROSITE" id="PS50157"/>
    </source>
</evidence>
<evidence type="ECO:0000256" key="4">
    <source>
        <dbReference type="ARBA" id="ARBA00022771"/>
    </source>
</evidence>
<feature type="domain" description="C2H2-type" evidence="11">
    <location>
        <begin position="707"/>
        <end position="734"/>
    </location>
</feature>
<evidence type="ECO:0000256" key="8">
    <source>
        <dbReference type="ARBA" id="ARBA00023242"/>
    </source>
</evidence>
<keyword evidence="6" id="KW-0805">Transcription regulation</keyword>
<dbReference type="PANTHER" id="PTHR24399:SF23">
    <property type="entry name" value="C2H2-TYPE DOMAIN-CONTAINING PROTEIN"/>
    <property type="match status" value="1"/>
</dbReference>
<evidence type="ECO:0000313" key="13">
    <source>
        <dbReference type="Proteomes" id="UP001607302"/>
    </source>
</evidence>
<keyword evidence="4 9" id="KW-0863">Zinc-finger</keyword>
<dbReference type="PROSITE" id="PS50157">
    <property type="entry name" value="ZINC_FINGER_C2H2_2"/>
    <property type="match status" value="4"/>
</dbReference>
<sequence>MRRSTKLLYFCRPGCNQAWIPYIEVWRNATTSGITASMRDRDSTILCSVPSSPIEISASVYCNPFCRIDRSAAGGTKAPFMLLCDIWDSIPKVKRGRTLEEESSEFMPLSKRINNLHINGFSGLQESTAEMESDWGGPNFIPSPNYSEPSQSSPLHDTCGSSQSSYTADYRPDLDATENPFYYESNKLLFSLYMERMQRSDISSTSTTTSIGNSRSRSSSSSSSSSNGGDDGGGGGSSSSVVIVTERRQRQTTLLVIMVVVIIIEVVVVVNDDDDKRIGGSHATTTVRRGAVPSAERRPDLSRTDLRYYMNFTPFPGFTTGSLPTGTVHQFATAKFAQNLTTGGQVVGVLSGGEGGVHYLRPVDPNGFAVAQGGNNQQQQIITLPITVPGKDGTQQQQTVQIQVVNPSVSQSGNSGDQPKYHLAPISLGQFPQGAATVLTVAYSQQGTDGVQIQVQPQNTVATTQTSDQTTQSTSVAVTTTSQQTIQQTVQLPGAPEGLTVVAQIPQDLILREGMEESKEDVKEGTTPVALIKRGSVKNQGNQSNEEFITSMPAGWQSLATPGSTVADYLSRLPASTLPLGLQHFLKFSAETIKREATIESSPLGADGLDASGSMTPGEQAVQITVASGETIIPDVVEEQEPGTKPKRKKKYKKKPPKPKKPKPGQVSIVTALDGTTLFCCPQCNMAYPEKELLEQHLIGHKIERRFICDICGAGLKRKEHLERHKLGHNPDRPFICSVCMKGFKRKEHLNLHFVIHSGQKTEVCTECGKAFYRKDHLRKHARSHLAKRAKEDPLNTTDTSQNQQVEQTQQQTEQLQQQSSVPELQQIQIQVGQGSQAQIHQISVSEQSTVVLPTAAETGI</sequence>
<keyword evidence="5" id="KW-0862">Zinc</keyword>
<dbReference type="GO" id="GO:0008270">
    <property type="term" value="F:zinc ion binding"/>
    <property type="evidence" value="ECO:0007669"/>
    <property type="project" value="UniProtKB-KW"/>
</dbReference>
<organism evidence="12 13">
    <name type="scientific">Vespula squamosa</name>
    <name type="common">Southern yellow jacket</name>
    <name type="synonym">Wasp</name>
    <dbReference type="NCBI Taxonomy" id="30214"/>
    <lineage>
        <taxon>Eukaryota</taxon>
        <taxon>Metazoa</taxon>
        <taxon>Ecdysozoa</taxon>
        <taxon>Arthropoda</taxon>
        <taxon>Hexapoda</taxon>
        <taxon>Insecta</taxon>
        <taxon>Pterygota</taxon>
        <taxon>Neoptera</taxon>
        <taxon>Endopterygota</taxon>
        <taxon>Hymenoptera</taxon>
        <taxon>Apocrita</taxon>
        <taxon>Aculeata</taxon>
        <taxon>Vespoidea</taxon>
        <taxon>Vespidae</taxon>
        <taxon>Vespinae</taxon>
        <taxon>Vespula</taxon>
    </lineage>
</organism>
<dbReference type="AlphaFoldDB" id="A0ABD2A6T0"/>
<dbReference type="InterPro" id="IPR013087">
    <property type="entry name" value="Znf_C2H2_type"/>
</dbReference>
<feature type="domain" description="C2H2-type" evidence="11">
    <location>
        <begin position="679"/>
        <end position="706"/>
    </location>
</feature>
<evidence type="ECO:0000256" key="2">
    <source>
        <dbReference type="ARBA" id="ARBA00022723"/>
    </source>
</evidence>
<dbReference type="EMBL" id="JAUDFV010000154">
    <property type="protein sequence ID" value="KAL2716341.1"/>
    <property type="molecule type" value="Genomic_DNA"/>
</dbReference>
<dbReference type="PROSITE" id="PS00028">
    <property type="entry name" value="ZINC_FINGER_C2H2_1"/>
    <property type="match status" value="4"/>
</dbReference>
<feature type="region of interest" description="Disordered" evidence="10">
    <location>
        <begin position="203"/>
        <end position="239"/>
    </location>
</feature>
<feature type="region of interest" description="Disordered" evidence="10">
    <location>
        <begin position="128"/>
        <end position="167"/>
    </location>
</feature>
<feature type="domain" description="C2H2-type" evidence="11">
    <location>
        <begin position="763"/>
        <end position="790"/>
    </location>
</feature>
<feature type="region of interest" description="Disordered" evidence="10">
    <location>
        <begin position="783"/>
        <end position="818"/>
    </location>
</feature>
<dbReference type="InterPro" id="IPR036236">
    <property type="entry name" value="Znf_C2H2_sf"/>
</dbReference>
<evidence type="ECO:0000256" key="7">
    <source>
        <dbReference type="ARBA" id="ARBA00023163"/>
    </source>
</evidence>
<keyword evidence="2" id="KW-0479">Metal-binding</keyword>
<dbReference type="PANTHER" id="PTHR24399">
    <property type="entry name" value="ZINC FINGER AND BTB DOMAIN-CONTAINING"/>
    <property type="match status" value="1"/>
</dbReference>
<dbReference type="Proteomes" id="UP001607302">
    <property type="component" value="Unassembled WGS sequence"/>
</dbReference>
<name>A0ABD2A6T0_VESSQ</name>
<feature type="compositionally biased region" description="Low complexity" evidence="10">
    <location>
        <begin position="800"/>
        <end position="818"/>
    </location>
</feature>
<dbReference type="Pfam" id="PF00096">
    <property type="entry name" value="zf-C2H2"/>
    <property type="match status" value="2"/>
</dbReference>
<dbReference type="SUPFAM" id="SSF57667">
    <property type="entry name" value="beta-beta-alpha zinc fingers"/>
    <property type="match status" value="2"/>
</dbReference>
<keyword evidence="8" id="KW-0539">Nucleus</keyword>
<dbReference type="SMART" id="SM00355">
    <property type="entry name" value="ZnF_C2H2"/>
    <property type="match status" value="4"/>
</dbReference>
<proteinExistence type="predicted"/>
<keyword evidence="7" id="KW-0804">Transcription</keyword>
<accession>A0ABD2A6T0</accession>
<dbReference type="FunFam" id="3.30.160.60:FF:000340">
    <property type="entry name" value="zinc finger protein 473 isoform X1"/>
    <property type="match status" value="1"/>
</dbReference>
<gene>
    <name evidence="12" type="ORF">V1478_014017</name>
</gene>
<feature type="domain" description="C2H2-type" evidence="11">
    <location>
        <begin position="735"/>
        <end position="762"/>
    </location>
</feature>
<evidence type="ECO:0000256" key="10">
    <source>
        <dbReference type="SAM" id="MobiDB-lite"/>
    </source>
</evidence>
<protein>
    <submittedName>
        <fullName evidence="12">Zinc finger protein 384-like isoform X1</fullName>
    </submittedName>
</protein>
<dbReference type="Gene3D" id="3.30.160.60">
    <property type="entry name" value="Classic Zinc Finger"/>
    <property type="match status" value="3"/>
</dbReference>
<evidence type="ECO:0000256" key="6">
    <source>
        <dbReference type="ARBA" id="ARBA00023015"/>
    </source>
</evidence>
<keyword evidence="3" id="KW-0677">Repeat</keyword>
<evidence type="ECO:0000256" key="3">
    <source>
        <dbReference type="ARBA" id="ARBA00022737"/>
    </source>
</evidence>
<feature type="compositionally biased region" description="Basic residues" evidence="10">
    <location>
        <begin position="645"/>
        <end position="663"/>
    </location>
</feature>
<reference evidence="12 13" key="1">
    <citation type="journal article" date="2024" name="Ann. Entomol. Soc. Am.">
        <title>Genomic analyses of the southern and eastern yellowjacket wasps (Hymenoptera: Vespidae) reveal evolutionary signatures of social life.</title>
        <authorList>
            <person name="Catto M.A."/>
            <person name="Caine P.B."/>
            <person name="Orr S.E."/>
            <person name="Hunt B.G."/>
            <person name="Goodisman M.A.D."/>
        </authorList>
    </citation>
    <scope>NUCLEOTIDE SEQUENCE [LARGE SCALE GENOMIC DNA]</scope>
    <source>
        <strain evidence="12">233</strain>
        <tissue evidence="12">Head and thorax</tissue>
    </source>
</reference>
<evidence type="ECO:0000256" key="5">
    <source>
        <dbReference type="ARBA" id="ARBA00022833"/>
    </source>
</evidence>
<evidence type="ECO:0000256" key="1">
    <source>
        <dbReference type="ARBA" id="ARBA00004123"/>
    </source>
</evidence>
<comment type="subcellular location">
    <subcellularLocation>
        <location evidence="1">Nucleus</location>
    </subcellularLocation>
</comment>
<keyword evidence="13" id="KW-1185">Reference proteome</keyword>